<evidence type="ECO:0000256" key="2">
    <source>
        <dbReference type="ARBA" id="ARBA00022448"/>
    </source>
</evidence>
<evidence type="ECO:0000313" key="11">
    <source>
        <dbReference type="Proteomes" id="UP000033448"/>
    </source>
</evidence>
<comment type="similarity">
    <text evidence="7">Belongs to the binding-protein-dependent transport system permease family.</text>
</comment>
<dbReference type="PATRIC" id="fig|582680.7.peg.3266"/>
<proteinExistence type="inferred from homology"/>
<dbReference type="EMBL" id="JYIT01000084">
    <property type="protein sequence ID" value="KJL19553.1"/>
    <property type="molecule type" value="Genomic_DNA"/>
</dbReference>
<keyword evidence="5 7" id="KW-1133">Transmembrane helix</keyword>
<dbReference type="RefSeq" id="WP_248700497.1">
    <property type="nucleotide sequence ID" value="NZ_JYIT01000084.1"/>
</dbReference>
<feature type="transmembrane region" description="Helical" evidence="7">
    <location>
        <begin position="127"/>
        <end position="147"/>
    </location>
</feature>
<dbReference type="SUPFAM" id="SSF160964">
    <property type="entry name" value="MalF N-terminal region-like"/>
    <property type="match status" value="1"/>
</dbReference>
<dbReference type="GO" id="GO:0055085">
    <property type="term" value="P:transmembrane transport"/>
    <property type="evidence" value="ECO:0007669"/>
    <property type="project" value="InterPro"/>
</dbReference>
<dbReference type="CDD" id="cd06261">
    <property type="entry name" value="TM_PBP2"/>
    <property type="match status" value="1"/>
</dbReference>
<reference evidence="10 11" key="1">
    <citation type="submission" date="2015-02" db="EMBL/GenBank/DDBJ databases">
        <title>Draft genome sequences of ten Microbacterium spp. with emphasis on heavy metal contaminated environments.</title>
        <authorList>
            <person name="Corretto E."/>
        </authorList>
    </citation>
    <scope>NUCLEOTIDE SEQUENCE [LARGE SCALE GENOMIC DNA]</scope>
    <source>
        <strain evidence="10 11">DSM 23848</strain>
    </source>
</reference>
<dbReference type="Pfam" id="PF00528">
    <property type="entry name" value="BPD_transp_1"/>
    <property type="match status" value="1"/>
</dbReference>
<keyword evidence="11" id="KW-1185">Reference proteome</keyword>
<dbReference type="GO" id="GO:0005886">
    <property type="term" value="C:plasma membrane"/>
    <property type="evidence" value="ECO:0007669"/>
    <property type="project" value="UniProtKB-SubCell"/>
</dbReference>
<keyword evidence="3" id="KW-1003">Cell membrane</keyword>
<gene>
    <name evidence="10" type="primary">lacF_17</name>
    <name evidence="10" type="ORF">RL72_03205</name>
</gene>
<feature type="transmembrane region" description="Helical" evidence="7">
    <location>
        <begin position="33"/>
        <end position="60"/>
    </location>
</feature>
<comment type="caution">
    <text evidence="10">The sequence shown here is derived from an EMBL/GenBank/DDBJ whole genome shotgun (WGS) entry which is preliminary data.</text>
</comment>
<evidence type="ECO:0000256" key="5">
    <source>
        <dbReference type="ARBA" id="ARBA00022989"/>
    </source>
</evidence>
<dbReference type="PROSITE" id="PS50928">
    <property type="entry name" value="ABC_TM1"/>
    <property type="match status" value="1"/>
</dbReference>
<name>A0A0F0KFB6_9MICO</name>
<organism evidence="10 11">
    <name type="scientific">Microbacterium azadirachtae</name>
    <dbReference type="NCBI Taxonomy" id="582680"/>
    <lineage>
        <taxon>Bacteria</taxon>
        <taxon>Bacillati</taxon>
        <taxon>Actinomycetota</taxon>
        <taxon>Actinomycetes</taxon>
        <taxon>Micrococcales</taxon>
        <taxon>Microbacteriaceae</taxon>
        <taxon>Microbacterium</taxon>
    </lineage>
</organism>
<accession>A0A0F0KFB6</accession>
<feature type="transmembrane region" description="Helical" evidence="7">
    <location>
        <begin position="94"/>
        <end position="115"/>
    </location>
</feature>
<comment type="subcellular location">
    <subcellularLocation>
        <location evidence="1 7">Cell membrane</location>
        <topology evidence="1 7">Multi-pass membrane protein</topology>
    </subcellularLocation>
</comment>
<evidence type="ECO:0000259" key="9">
    <source>
        <dbReference type="PROSITE" id="PS50928"/>
    </source>
</evidence>
<evidence type="ECO:0000256" key="7">
    <source>
        <dbReference type="RuleBase" id="RU363032"/>
    </source>
</evidence>
<dbReference type="InterPro" id="IPR051393">
    <property type="entry name" value="ABC_transporter_permease"/>
</dbReference>
<dbReference type="Gene3D" id="1.10.3720.10">
    <property type="entry name" value="MetI-like"/>
    <property type="match status" value="1"/>
</dbReference>
<feature type="region of interest" description="Disordered" evidence="8">
    <location>
        <begin position="1"/>
        <end position="26"/>
    </location>
</feature>
<dbReference type="AlphaFoldDB" id="A0A0F0KFB6"/>
<feature type="compositionally biased region" description="Low complexity" evidence="8">
    <location>
        <begin position="13"/>
        <end position="26"/>
    </location>
</feature>
<evidence type="ECO:0000256" key="6">
    <source>
        <dbReference type="ARBA" id="ARBA00023136"/>
    </source>
</evidence>
<dbReference type="PANTHER" id="PTHR30193:SF37">
    <property type="entry name" value="INNER MEMBRANE ABC TRANSPORTER PERMEASE PROTEIN YCJO"/>
    <property type="match status" value="1"/>
</dbReference>
<feature type="transmembrane region" description="Helical" evidence="7">
    <location>
        <begin position="281"/>
        <end position="301"/>
    </location>
</feature>
<feature type="transmembrane region" description="Helical" evidence="7">
    <location>
        <begin position="174"/>
        <end position="200"/>
    </location>
</feature>
<sequence>MTIAASRRRASQGRRGSSPRRGSLSRTEGRQALGFASPALIGLAVFTVVPVVLSIVMSFYNWPTFGDKTFNGVGNYIKLFTASPDFWPAMRNTAVFTLVYVPLSIVCSLILAMALGPRIRGRGALRVLFFIPVVTPMVASVLVWKMMLQPQGLFNGIAQGWFGMKLPNFLADPFWAMAMVIIMSVWQGLGYNMLIFSAALEQLPESVIEAARIDGASGFRMQWSVVVPMISPSIFFATIMTMITSLQVFAQPQLLTGGGPGNATQPLVQFIYNQGFKFQDLGIAAAGAWILFALIIIITALQFGAQKKWVHYEH</sequence>
<dbReference type="InterPro" id="IPR035906">
    <property type="entry name" value="MetI-like_sf"/>
</dbReference>
<protein>
    <submittedName>
        <fullName evidence="10">Lactose transport system permease protein LacF</fullName>
    </submittedName>
</protein>
<keyword evidence="2 7" id="KW-0813">Transport</keyword>
<feature type="domain" description="ABC transmembrane type-1" evidence="9">
    <location>
        <begin position="90"/>
        <end position="302"/>
    </location>
</feature>
<dbReference type="Proteomes" id="UP000033448">
    <property type="component" value="Unassembled WGS sequence"/>
</dbReference>
<evidence type="ECO:0000256" key="3">
    <source>
        <dbReference type="ARBA" id="ARBA00022475"/>
    </source>
</evidence>
<feature type="compositionally biased region" description="Basic residues" evidence="8">
    <location>
        <begin position="1"/>
        <end position="12"/>
    </location>
</feature>
<evidence type="ECO:0000256" key="8">
    <source>
        <dbReference type="SAM" id="MobiDB-lite"/>
    </source>
</evidence>
<dbReference type="InterPro" id="IPR000515">
    <property type="entry name" value="MetI-like"/>
</dbReference>
<feature type="transmembrane region" description="Helical" evidence="7">
    <location>
        <begin position="221"/>
        <end position="243"/>
    </location>
</feature>
<evidence type="ECO:0000256" key="4">
    <source>
        <dbReference type="ARBA" id="ARBA00022692"/>
    </source>
</evidence>
<dbReference type="PANTHER" id="PTHR30193">
    <property type="entry name" value="ABC TRANSPORTER PERMEASE PROTEIN"/>
    <property type="match status" value="1"/>
</dbReference>
<keyword evidence="6 7" id="KW-0472">Membrane</keyword>
<keyword evidence="4 7" id="KW-0812">Transmembrane</keyword>
<evidence type="ECO:0000313" key="10">
    <source>
        <dbReference type="EMBL" id="KJL19553.1"/>
    </source>
</evidence>
<dbReference type="SUPFAM" id="SSF161098">
    <property type="entry name" value="MetI-like"/>
    <property type="match status" value="1"/>
</dbReference>
<evidence type="ECO:0000256" key="1">
    <source>
        <dbReference type="ARBA" id="ARBA00004651"/>
    </source>
</evidence>